<organism evidence="1 2">
    <name type="scientific">Rhodococcus rhodnii LMG 5362</name>
    <dbReference type="NCBI Taxonomy" id="1273125"/>
    <lineage>
        <taxon>Bacteria</taxon>
        <taxon>Bacillati</taxon>
        <taxon>Actinomycetota</taxon>
        <taxon>Actinomycetes</taxon>
        <taxon>Mycobacteriales</taxon>
        <taxon>Nocardiaceae</taxon>
        <taxon>Rhodococcus</taxon>
    </lineage>
</organism>
<name>R7WQ20_9NOCA</name>
<gene>
    <name evidence="1" type="ORF">Rrhod_2465</name>
</gene>
<reference evidence="1 2" key="1">
    <citation type="journal article" date="2013" name="Genome Announc.">
        <title>Draft Genome Sequence of Rhodococcus rhodnii Strain LMG5362, a Symbiont of Rhodnius prolixus (Hemiptera, Reduviidae, Triatominae), the Principle Vector of Trypanosoma cruzi.</title>
        <authorList>
            <person name="Pachebat J.A."/>
            <person name="van Keulen G."/>
            <person name="Whitten M.M."/>
            <person name="Girdwood S."/>
            <person name="Del Sol R."/>
            <person name="Dyson P.J."/>
            <person name="Facey P.D."/>
        </authorList>
    </citation>
    <scope>NUCLEOTIDE SEQUENCE [LARGE SCALE GENOMIC DNA]</scope>
    <source>
        <strain evidence="1 2">LMG 5362</strain>
    </source>
</reference>
<proteinExistence type="predicted"/>
<accession>R7WQ20</accession>
<evidence type="ECO:0000313" key="2">
    <source>
        <dbReference type="Proteomes" id="UP000013525"/>
    </source>
</evidence>
<comment type="caution">
    <text evidence="1">The sequence shown here is derived from an EMBL/GenBank/DDBJ whole genome shotgun (WGS) entry which is preliminary data.</text>
</comment>
<sequence>MPTQRVLPAAPRCTGQSVACRRRGYISRYISVTWP</sequence>
<dbReference type="AlphaFoldDB" id="R7WQ20"/>
<dbReference type="EMBL" id="APMY01000075">
    <property type="protein sequence ID" value="EOM76099.1"/>
    <property type="molecule type" value="Genomic_DNA"/>
</dbReference>
<dbReference type="Proteomes" id="UP000013525">
    <property type="component" value="Unassembled WGS sequence"/>
</dbReference>
<protein>
    <submittedName>
        <fullName evidence="1">Uncharacterized protein</fullName>
    </submittedName>
</protein>
<evidence type="ECO:0000313" key="1">
    <source>
        <dbReference type="EMBL" id="EOM76099.1"/>
    </source>
</evidence>
<keyword evidence="2" id="KW-1185">Reference proteome</keyword>